<dbReference type="InterPro" id="IPR003033">
    <property type="entry name" value="SCP2_sterol-bd_dom"/>
</dbReference>
<dbReference type="InterPro" id="IPR036527">
    <property type="entry name" value="SCP2_sterol-bd_dom_sf"/>
</dbReference>
<sequence length="133" mass="14451">MSNEIRYLSLDWINALTAEVAASEHMRDVAEHHSIGVTQIVSDGPEGDVTYHLVVGDGEAAFGAGPADPEHVKMEQSWKTAVDVATGELNAQEAFINGHIRLFGDQQKLLDSQPVFGALDAVFASVRDRTVYE</sequence>
<reference evidence="2 3" key="1">
    <citation type="journal article" date="2013" name="Int. J. Syst. Evol. Microbiol.">
        <title>Ilumatobacter nonamiense sp. nov. and Ilumatobacter coccineum sp. nov., isolated from seashore sand.</title>
        <authorList>
            <person name="Matsumoto A."/>
            <person name="Kasai H."/>
            <person name="Matsuo Y."/>
            <person name="Shizuri Y."/>
            <person name="Ichikawa N."/>
            <person name="Fujita N."/>
            <person name="Omura S."/>
            <person name="Takahashi Y."/>
        </authorList>
    </citation>
    <scope>NUCLEOTIDE SEQUENCE [LARGE SCALE GENOMIC DNA]</scope>
    <source>
        <strain evidence="3">NBRC 103263 / KCTC 29153 / YM16-304</strain>
    </source>
</reference>
<name>A0A6C7E1K8_ILUCY</name>
<evidence type="ECO:0000313" key="3">
    <source>
        <dbReference type="Proteomes" id="UP000011863"/>
    </source>
</evidence>
<dbReference type="Pfam" id="PF02036">
    <property type="entry name" value="SCP2"/>
    <property type="match status" value="1"/>
</dbReference>
<dbReference type="EMBL" id="AP012057">
    <property type="protein sequence ID" value="BAN01047.1"/>
    <property type="molecule type" value="Genomic_DNA"/>
</dbReference>
<evidence type="ECO:0000313" key="2">
    <source>
        <dbReference type="EMBL" id="BAN01047.1"/>
    </source>
</evidence>
<protein>
    <recommendedName>
        <fullName evidence="1">SCP2 domain-containing protein</fullName>
    </recommendedName>
</protein>
<dbReference type="Proteomes" id="UP000011863">
    <property type="component" value="Chromosome"/>
</dbReference>
<gene>
    <name evidence="2" type="ORF">YM304_07330</name>
</gene>
<dbReference type="SUPFAM" id="SSF55718">
    <property type="entry name" value="SCP-like"/>
    <property type="match status" value="1"/>
</dbReference>
<proteinExistence type="predicted"/>
<evidence type="ECO:0000259" key="1">
    <source>
        <dbReference type="Pfam" id="PF02036"/>
    </source>
</evidence>
<accession>A0A6C7E1K8</accession>
<organism evidence="2 3">
    <name type="scientific">Ilumatobacter coccineus (strain NBRC 103263 / KCTC 29153 / YM16-304)</name>
    <dbReference type="NCBI Taxonomy" id="1313172"/>
    <lineage>
        <taxon>Bacteria</taxon>
        <taxon>Bacillati</taxon>
        <taxon>Actinomycetota</taxon>
        <taxon>Acidimicrobiia</taxon>
        <taxon>Acidimicrobiales</taxon>
        <taxon>Ilumatobacteraceae</taxon>
        <taxon>Ilumatobacter</taxon>
    </lineage>
</organism>
<dbReference type="OrthoDB" id="5243771at2"/>
<dbReference type="RefSeq" id="WP_015440295.1">
    <property type="nucleotide sequence ID" value="NC_020520.1"/>
</dbReference>
<dbReference type="Gene3D" id="3.30.1050.10">
    <property type="entry name" value="SCP2 sterol-binding domain"/>
    <property type="match status" value="1"/>
</dbReference>
<dbReference type="KEGG" id="aym:YM304_07330"/>
<dbReference type="AlphaFoldDB" id="A0A6C7E1K8"/>
<keyword evidence="3" id="KW-1185">Reference proteome</keyword>
<feature type="domain" description="SCP2" evidence="1">
    <location>
        <begin position="41"/>
        <end position="116"/>
    </location>
</feature>